<keyword evidence="7" id="KW-1185">Reference proteome</keyword>
<dbReference type="EMBL" id="JACBKZ010000005">
    <property type="protein sequence ID" value="KAF5949367.1"/>
    <property type="molecule type" value="Genomic_DNA"/>
</dbReference>
<evidence type="ECO:0000256" key="4">
    <source>
        <dbReference type="ARBA" id="ARBA00023136"/>
    </source>
</evidence>
<keyword evidence="2" id="KW-0328">Glycosyltransferase</keyword>
<protein>
    <submittedName>
        <fullName evidence="6">Uncharacterized protein</fullName>
    </submittedName>
</protein>
<comment type="caution">
    <text evidence="6">The sequence shown here is derived from an EMBL/GenBank/DDBJ whole genome shotgun (WGS) entry which is preliminary data.</text>
</comment>
<dbReference type="GO" id="GO:0016020">
    <property type="term" value="C:membrane"/>
    <property type="evidence" value="ECO:0007669"/>
    <property type="project" value="UniProtKB-SubCell"/>
</dbReference>
<dbReference type="PANTHER" id="PTHR31042:SF131">
    <property type="entry name" value="CORE-2_I-BRANCHING BETA-1,6-N-ACETYLGLUCOSAMINYLTRANSFERASE FAMILY PROTEIN"/>
    <property type="match status" value="1"/>
</dbReference>
<dbReference type="InterPro" id="IPR044174">
    <property type="entry name" value="BC10-like"/>
</dbReference>
<keyword evidence="5" id="KW-0325">Glycoprotein</keyword>
<dbReference type="Pfam" id="PF02485">
    <property type="entry name" value="Branch"/>
    <property type="match status" value="1"/>
</dbReference>
<reference evidence="7" key="1">
    <citation type="journal article" date="2020" name="Nat. Commun.">
        <title>Genome assembly of wild tea tree DASZ reveals pedigree and selection history of tea varieties.</title>
        <authorList>
            <person name="Zhang W."/>
            <person name="Zhang Y."/>
            <person name="Qiu H."/>
            <person name="Guo Y."/>
            <person name="Wan H."/>
            <person name="Zhang X."/>
            <person name="Scossa F."/>
            <person name="Alseekh S."/>
            <person name="Zhang Q."/>
            <person name="Wang P."/>
            <person name="Xu L."/>
            <person name="Schmidt M.H."/>
            <person name="Jia X."/>
            <person name="Li D."/>
            <person name="Zhu A."/>
            <person name="Guo F."/>
            <person name="Chen W."/>
            <person name="Ni D."/>
            <person name="Usadel B."/>
            <person name="Fernie A.R."/>
            <person name="Wen W."/>
        </authorList>
    </citation>
    <scope>NUCLEOTIDE SEQUENCE [LARGE SCALE GENOMIC DNA]</scope>
    <source>
        <strain evidence="7">cv. G240</strain>
    </source>
</reference>
<keyword evidence="4" id="KW-0472">Membrane</keyword>
<dbReference type="AlphaFoldDB" id="A0A7J7HA17"/>
<dbReference type="GO" id="GO:0016757">
    <property type="term" value="F:glycosyltransferase activity"/>
    <property type="evidence" value="ECO:0007669"/>
    <property type="project" value="UniProtKB-KW"/>
</dbReference>
<proteinExistence type="predicted"/>
<organism evidence="6 7">
    <name type="scientific">Camellia sinensis</name>
    <name type="common">Tea plant</name>
    <name type="synonym">Thea sinensis</name>
    <dbReference type="NCBI Taxonomy" id="4442"/>
    <lineage>
        <taxon>Eukaryota</taxon>
        <taxon>Viridiplantae</taxon>
        <taxon>Streptophyta</taxon>
        <taxon>Embryophyta</taxon>
        <taxon>Tracheophyta</taxon>
        <taxon>Spermatophyta</taxon>
        <taxon>Magnoliopsida</taxon>
        <taxon>eudicotyledons</taxon>
        <taxon>Gunneridae</taxon>
        <taxon>Pentapetalae</taxon>
        <taxon>asterids</taxon>
        <taxon>Ericales</taxon>
        <taxon>Theaceae</taxon>
        <taxon>Camellia</taxon>
    </lineage>
</organism>
<evidence type="ECO:0000313" key="7">
    <source>
        <dbReference type="Proteomes" id="UP000593564"/>
    </source>
</evidence>
<evidence type="ECO:0000313" key="6">
    <source>
        <dbReference type="EMBL" id="KAF5949367.1"/>
    </source>
</evidence>
<dbReference type="PANTHER" id="PTHR31042">
    <property type="entry name" value="CORE-2/I-BRANCHING BETA-1,6-N-ACETYLGLUCOSAMINYLTRANSFERASE FAMILY PROTEIN-RELATED"/>
    <property type="match status" value="1"/>
</dbReference>
<name>A0A7J7HA17_CAMSI</name>
<accession>A0A7J7HA17</accession>
<evidence type="ECO:0000256" key="1">
    <source>
        <dbReference type="ARBA" id="ARBA00004606"/>
    </source>
</evidence>
<evidence type="ECO:0000256" key="5">
    <source>
        <dbReference type="ARBA" id="ARBA00023180"/>
    </source>
</evidence>
<evidence type="ECO:0000256" key="3">
    <source>
        <dbReference type="ARBA" id="ARBA00022679"/>
    </source>
</evidence>
<sequence>MDRDLAVEVISDTKYFPLFRKHCKSPCCANEHYLPTFVSIRFSERNSNKSLTRVDWSKGGLHPAKFVRTGVTIEVLEKMRSGRKCEHNGNITNISKSEMKRIRDRSSRIGEDLRLDKGKALGEFISIYS</sequence>
<dbReference type="InterPro" id="IPR003406">
    <property type="entry name" value="Glyco_trans_14"/>
</dbReference>
<dbReference type="Proteomes" id="UP000593564">
    <property type="component" value="Unassembled WGS sequence"/>
</dbReference>
<reference evidence="6 7" key="2">
    <citation type="submission" date="2020-07" db="EMBL/GenBank/DDBJ databases">
        <title>Genome assembly of wild tea tree DASZ reveals pedigree and selection history of tea varieties.</title>
        <authorList>
            <person name="Zhang W."/>
        </authorList>
    </citation>
    <scope>NUCLEOTIDE SEQUENCE [LARGE SCALE GENOMIC DNA]</scope>
    <source>
        <strain evidence="7">cv. G240</strain>
        <tissue evidence="6">Leaf</tissue>
    </source>
</reference>
<keyword evidence="3" id="KW-0808">Transferase</keyword>
<evidence type="ECO:0000256" key="2">
    <source>
        <dbReference type="ARBA" id="ARBA00022676"/>
    </source>
</evidence>
<gene>
    <name evidence="6" type="ORF">HYC85_011360</name>
</gene>
<comment type="subcellular location">
    <subcellularLocation>
        <location evidence="1">Membrane</location>
        <topology evidence="1">Single-pass type II membrane protein</topology>
    </subcellularLocation>
</comment>